<sequence length="205" mass="22896">MNALQVLLNTVVGKLTKKNEAFKAKMIDMKEENKATMTTLNTKIEELEAKLVMCKVVVGPQMKSEMGLELRLERSSKKSSMSNFTPNMSRMRLGLSCFDSYNKAQLGKSLLKLIAKKSEKYESSKPKFKPKGNSWGDKNKLTKNSDGDDELEKAQMKLGSILSCIKAKKVRKQKGLIFVDIAMEGRGLNALVDMGNSDLFIECPC</sequence>
<feature type="compositionally biased region" description="Basic and acidic residues" evidence="2">
    <location>
        <begin position="137"/>
        <end position="146"/>
    </location>
</feature>
<name>A0A9D3ZLC5_9ROSI</name>
<dbReference type="EMBL" id="JAIQCV010000011">
    <property type="protein sequence ID" value="KAH1046217.1"/>
    <property type="molecule type" value="Genomic_DNA"/>
</dbReference>
<organism evidence="3 4">
    <name type="scientific">Gossypium stocksii</name>
    <dbReference type="NCBI Taxonomy" id="47602"/>
    <lineage>
        <taxon>Eukaryota</taxon>
        <taxon>Viridiplantae</taxon>
        <taxon>Streptophyta</taxon>
        <taxon>Embryophyta</taxon>
        <taxon>Tracheophyta</taxon>
        <taxon>Spermatophyta</taxon>
        <taxon>Magnoliopsida</taxon>
        <taxon>eudicotyledons</taxon>
        <taxon>Gunneridae</taxon>
        <taxon>Pentapetalae</taxon>
        <taxon>rosids</taxon>
        <taxon>malvids</taxon>
        <taxon>Malvales</taxon>
        <taxon>Malvaceae</taxon>
        <taxon>Malvoideae</taxon>
        <taxon>Gossypium</taxon>
    </lineage>
</organism>
<keyword evidence="4" id="KW-1185">Reference proteome</keyword>
<comment type="caution">
    <text evidence="3">The sequence shown here is derived from an EMBL/GenBank/DDBJ whole genome shotgun (WGS) entry which is preliminary data.</text>
</comment>
<feature type="region of interest" description="Disordered" evidence="2">
    <location>
        <begin position="123"/>
        <end position="148"/>
    </location>
</feature>
<evidence type="ECO:0000256" key="1">
    <source>
        <dbReference type="SAM" id="Coils"/>
    </source>
</evidence>
<dbReference type="Proteomes" id="UP000828251">
    <property type="component" value="Unassembled WGS sequence"/>
</dbReference>
<dbReference type="AlphaFoldDB" id="A0A9D3ZLC5"/>
<proteinExistence type="predicted"/>
<evidence type="ECO:0000256" key="2">
    <source>
        <dbReference type="SAM" id="MobiDB-lite"/>
    </source>
</evidence>
<evidence type="ECO:0000313" key="3">
    <source>
        <dbReference type="EMBL" id="KAH1046217.1"/>
    </source>
</evidence>
<accession>A0A9D3ZLC5</accession>
<evidence type="ECO:0000313" key="4">
    <source>
        <dbReference type="Proteomes" id="UP000828251"/>
    </source>
</evidence>
<protein>
    <submittedName>
        <fullName evidence="3">Uncharacterized protein</fullName>
    </submittedName>
</protein>
<reference evidence="3 4" key="1">
    <citation type="journal article" date="2021" name="Plant Biotechnol. J.">
        <title>Multi-omics assisted identification of the key and species-specific regulatory components of drought-tolerant mechanisms in Gossypium stocksii.</title>
        <authorList>
            <person name="Yu D."/>
            <person name="Ke L."/>
            <person name="Zhang D."/>
            <person name="Wu Y."/>
            <person name="Sun Y."/>
            <person name="Mei J."/>
            <person name="Sun J."/>
            <person name="Sun Y."/>
        </authorList>
    </citation>
    <scope>NUCLEOTIDE SEQUENCE [LARGE SCALE GENOMIC DNA]</scope>
    <source>
        <strain evidence="4">cv. E1</strain>
        <tissue evidence="3">Leaf</tissue>
    </source>
</reference>
<feature type="coiled-coil region" evidence="1">
    <location>
        <begin position="12"/>
        <end position="50"/>
    </location>
</feature>
<gene>
    <name evidence="3" type="ORF">J1N35_037001</name>
</gene>
<keyword evidence="1" id="KW-0175">Coiled coil</keyword>